<dbReference type="EMBL" id="JAKOGI010000627">
    <property type="protein sequence ID" value="KAJ8432191.1"/>
    <property type="molecule type" value="Genomic_DNA"/>
</dbReference>
<evidence type="ECO:0000256" key="1">
    <source>
        <dbReference type="SAM" id="Phobius"/>
    </source>
</evidence>
<name>A0A9Q1JVR1_9CARY</name>
<sequence>MWWRLQAPQRLSPVLIMCLPWTVNPPMGTTLWCPFAAVRGCKKPLTLTESGSHRKKTATIPLGPTHTVTTAQATNIQQSQPRALRLMQHTLDESLGLKSRNGPHGLGEGSPSNDGLPSAVLIASKRKAKKTKTLGALNVRLFIVVPSFGGPSFVAFGVRAQGLAIQRHSFLILQASLDGGWRMKLHQLEILALGSIPAAVLYVLDIRLKVTLYAEGLRHHGQ</sequence>
<comment type="caution">
    <text evidence="2">The sequence shown here is derived from an EMBL/GenBank/DDBJ whole genome shotgun (WGS) entry which is preliminary data.</text>
</comment>
<reference evidence="2" key="1">
    <citation type="submission" date="2022-04" db="EMBL/GenBank/DDBJ databases">
        <title>Carnegiea gigantea Genome sequencing and assembly v2.</title>
        <authorList>
            <person name="Copetti D."/>
            <person name="Sanderson M.J."/>
            <person name="Burquez A."/>
            <person name="Wojciechowski M.F."/>
        </authorList>
    </citation>
    <scope>NUCLEOTIDE SEQUENCE</scope>
    <source>
        <strain evidence="2">SGP5-SGP5p</strain>
        <tissue evidence="2">Aerial part</tissue>
    </source>
</reference>
<evidence type="ECO:0000313" key="3">
    <source>
        <dbReference type="Proteomes" id="UP001153076"/>
    </source>
</evidence>
<feature type="transmembrane region" description="Helical" evidence="1">
    <location>
        <begin position="185"/>
        <end position="204"/>
    </location>
</feature>
<organism evidence="2 3">
    <name type="scientific">Carnegiea gigantea</name>
    <dbReference type="NCBI Taxonomy" id="171969"/>
    <lineage>
        <taxon>Eukaryota</taxon>
        <taxon>Viridiplantae</taxon>
        <taxon>Streptophyta</taxon>
        <taxon>Embryophyta</taxon>
        <taxon>Tracheophyta</taxon>
        <taxon>Spermatophyta</taxon>
        <taxon>Magnoliopsida</taxon>
        <taxon>eudicotyledons</taxon>
        <taxon>Gunneridae</taxon>
        <taxon>Pentapetalae</taxon>
        <taxon>Caryophyllales</taxon>
        <taxon>Cactineae</taxon>
        <taxon>Cactaceae</taxon>
        <taxon>Cactoideae</taxon>
        <taxon>Echinocereeae</taxon>
        <taxon>Carnegiea</taxon>
    </lineage>
</organism>
<proteinExistence type="predicted"/>
<protein>
    <submittedName>
        <fullName evidence="2">Uncharacterized protein</fullName>
    </submittedName>
</protein>
<accession>A0A9Q1JVR1</accession>
<keyword evidence="1" id="KW-1133">Transmembrane helix</keyword>
<keyword evidence="3" id="KW-1185">Reference proteome</keyword>
<gene>
    <name evidence="2" type="ORF">Cgig2_013733</name>
</gene>
<keyword evidence="1" id="KW-0812">Transmembrane</keyword>
<dbReference type="AlphaFoldDB" id="A0A9Q1JVR1"/>
<evidence type="ECO:0000313" key="2">
    <source>
        <dbReference type="EMBL" id="KAJ8432191.1"/>
    </source>
</evidence>
<dbReference type="Proteomes" id="UP001153076">
    <property type="component" value="Unassembled WGS sequence"/>
</dbReference>
<keyword evidence="1" id="KW-0472">Membrane</keyword>
<feature type="transmembrane region" description="Helical" evidence="1">
    <location>
        <begin position="134"/>
        <end position="158"/>
    </location>
</feature>